<feature type="domain" description="tRNA nuclease CdiA C-terminal" evidence="2">
    <location>
        <begin position="392"/>
        <end position="470"/>
    </location>
</feature>
<gene>
    <name evidence="3" type="ORF">SAMN05216267_1004203</name>
</gene>
<dbReference type="STRING" id="310780.SAMN05216267_1004203"/>
<protein>
    <recommendedName>
        <fullName evidence="2">tRNA nuclease CdiA C-terminal domain-containing protein</fullName>
    </recommendedName>
</protein>
<dbReference type="EMBL" id="FODD01000004">
    <property type="protein sequence ID" value="SEN37795.1"/>
    <property type="molecule type" value="Genomic_DNA"/>
</dbReference>
<evidence type="ECO:0000313" key="3">
    <source>
        <dbReference type="EMBL" id="SEN37795.1"/>
    </source>
</evidence>
<reference evidence="3 4" key="1">
    <citation type="submission" date="2016-10" db="EMBL/GenBank/DDBJ databases">
        <authorList>
            <person name="de Groot N.N."/>
        </authorList>
    </citation>
    <scope>NUCLEOTIDE SEQUENCE [LARGE SCALE GENOMIC DNA]</scope>
    <source>
        <strain evidence="3 4">CGMCC 4.2026</strain>
    </source>
</reference>
<evidence type="ECO:0000256" key="1">
    <source>
        <dbReference type="SAM" id="MobiDB-lite"/>
    </source>
</evidence>
<organism evidence="3 4">
    <name type="scientific">Actinacidiphila rubida</name>
    <dbReference type="NCBI Taxonomy" id="310780"/>
    <lineage>
        <taxon>Bacteria</taxon>
        <taxon>Bacillati</taxon>
        <taxon>Actinomycetota</taxon>
        <taxon>Actinomycetes</taxon>
        <taxon>Kitasatosporales</taxon>
        <taxon>Streptomycetaceae</taxon>
        <taxon>Actinacidiphila</taxon>
    </lineage>
</organism>
<feature type="compositionally biased region" description="Polar residues" evidence="1">
    <location>
        <begin position="329"/>
        <end position="340"/>
    </location>
</feature>
<dbReference type="Pfam" id="PF18451">
    <property type="entry name" value="CdiA_C"/>
    <property type="match status" value="1"/>
</dbReference>
<accession>A0A1H8G210</accession>
<keyword evidence="4" id="KW-1185">Reference proteome</keyword>
<dbReference type="GO" id="GO:0004549">
    <property type="term" value="F:tRNA-specific ribonuclease activity"/>
    <property type="evidence" value="ECO:0007669"/>
    <property type="project" value="InterPro"/>
</dbReference>
<feature type="region of interest" description="Disordered" evidence="1">
    <location>
        <begin position="306"/>
        <end position="394"/>
    </location>
</feature>
<dbReference type="CDD" id="cd13442">
    <property type="entry name" value="CDI_toxin_Bp1026b-like"/>
    <property type="match status" value="1"/>
</dbReference>
<dbReference type="Gene3D" id="3.40.1350.120">
    <property type="match status" value="1"/>
</dbReference>
<dbReference type="InterPro" id="IPR040559">
    <property type="entry name" value="CdiA_C"/>
</dbReference>
<sequence length="475" mass="49505">MRRPPVHEWAVLDEDADPIPGDPDAVALLGTALGETAERIWRQAGEIKALASVESWKSKAADRFRDAADSAEGTLRKAYHRYHIAAEAMGSQVREGSEADWASALEQAQKMADKALKDAQTADADHRAATTKMAALPQGTDPSDPTLAGLKKQQEAAASALGDAKTALRAAKDVRDNAARAAEQRIHRAITHDGLHDSRWDKVRHSVGDALSDVGHTLENVGETALSDLASLGNAMAHDAGAVMEVLGGIGLATLGAGGEIGGVVLDATGIGALLGVPTAVVSAAAITGGLSLAGLGASTIAHDAAGPDRVNMTSDGGSGGGGDWDPSATESRTGPSNEPNPEAAPRGRRTPINDGDAPENKLALQRENESADTLAKSGYDVEQNPDIPGDKNPDYRVEGQVFDNVAPSTGNPRNIASRISQKVEDGQTDRVVVNLADSSADVGKLRSQLHDWPIEGLKEVIVIDKQGNVLHLYP</sequence>
<dbReference type="Proteomes" id="UP000181951">
    <property type="component" value="Unassembled WGS sequence"/>
</dbReference>
<evidence type="ECO:0000259" key="2">
    <source>
        <dbReference type="Pfam" id="PF18451"/>
    </source>
</evidence>
<proteinExistence type="predicted"/>
<dbReference type="RefSeq" id="WP_069464512.1">
    <property type="nucleotide sequence ID" value="NZ_FODD01000004.1"/>
</dbReference>
<dbReference type="AlphaFoldDB" id="A0A1H8G210"/>
<evidence type="ECO:0000313" key="4">
    <source>
        <dbReference type="Proteomes" id="UP000181951"/>
    </source>
</evidence>
<dbReference type="InterPro" id="IPR033806">
    <property type="entry name" value="CDI_toxin_Bp1026b-like"/>
</dbReference>
<name>A0A1H8G210_9ACTN</name>